<dbReference type="AlphaFoldDB" id="A0AAW2L7D1"/>
<dbReference type="PANTHER" id="PTHR10775:SF188">
    <property type="entry name" value="TRANSPOSASE-ASSOCIATED DOMAIN-CONTAINING PROTEIN"/>
    <property type="match status" value="1"/>
</dbReference>
<gene>
    <name evidence="1" type="ORF">Scaly_2885400</name>
</gene>
<reference evidence="1" key="2">
    <citation type="journal article" date="2024" name="Plant">
        <title>Genomic evolution and insights into agronomic trait innovations of Sesamum species.</title>
        <authorList>
            <person name="Miao H."/>
            <person name="Wang L."/>
            <person name="Qu L."/>
            <person name="Liu H."/>
            <person name="Sun Y."/>
            <person name="Le M."/>
            <person name="Wang Q."/>
            <person name="Wei S."/>
            <person name="Zheng Y."/>
            <person name="Lin W."/>
            <person name="Duan Y."/>
            <person name="Cao H."/>
            <person name="Xiong S."/>
            <person name="Wang X."/>
            <person name="Wei L."/>
            <person name="Li C."/>
            <person name="Ma Q."/>
            <person name="Ju M."/>
            <person name="Zhao R."/>
            <person name="Li G."/>
            <person name="Mu C."/>
            <person name="Tian Q."/>
            <person name="Mei H."/>
            <person name="Zhang T."/>
            <person name="Gao T."/>
            <person name="Zhang H."/>
        </authorList>
    </citation>
    <scope>NUCLEOTIDE SEQUENCE</scope>
    <source>
        <strain evidence="1">KEN8</strain>
    </source>
</reference>
<sequence>MVNIKAEHNMSERYYEQVSEWASDLLHRDHTLSSNYYNTKKMIRDLDLPVEKIHVCRNGCMLYWKDDIDMEYCKFCGDPRFYASPATAEHMTWHASHVTEEDSMCHPSNAEAWRHFDRTHPDFELEPHNV</sequence>
<accession>A0AAW2L7D1</accession>
<dbReference type="PANTHER" id="PTHR10775">
    <property type="entry name" value="OS08G0208400 PROTEIN"/>
    <property type="match status" value="1"/>
</dbReference>
<reference evidence="1" key="1">
    <citation type="submission" date="2020-06" db="EMBL/GenBank/DDBJ databases">
        <authorList>
            <person name="Li T."/>
            <person name="Hu X."/>
            <person name="Zhang T."/>
            <person name="Song X."/>
            <person name="Zhang H."/>
            <person name="Dai N."/>
            <person name="Sheng W."/>
            <person name="Hou X."/>
            <person name="Wei L."/>
        </authorList>
    </citation>
    <scope>NUCLEOTIDE SEQUENCE</scope>
    <source>
        <strain evidence="1">KEN8</strain>
        <tissue evidence="1">Leaf</tissue>
    </source>
</reference>
<evidence type="ECO:0000313" key="1">
    <source>
        <dbReference type="EMBL" id="KAL0315136.1"/>
    </source>
</evidence>
<proteinExistence type="predicted"/>
<organism evidence="1">
    <name type="scientific">Sesamum calycinum</name>
    <dbReference type="NCBI Taxonomy" id="2727403"/>
    <lineage>
        <taxon>Eukaryota</taxon>
        <taxon>Viridiplantae</taxon>
        <taxon>Streptophyta</taxon>
        <taxon>Embryophyta</taxon>
        <taxon>Tracheophyta</taxon>
        <taxon>Spermatophyta</taxon>
        <taxon>Magnoliopsida</taxon>
        <taxon>eudicotyledons</taxon>
        <taxon>Gunneridae</taxon>
        <taxon>Pentapetalae</taxon>
        <taxon>asterids</taxon>
        <taxon>lamiids</taxon>
        <taxon>Lamiales</taxon>
        <taxon>Pedaliaceae</taxon>
        <taxon>Sesamum</taxon>
    </lineage>
</organism>
<comment type="caution">
    <text evidence="1">The sequence shown here is derived from an EMBL/GenBank/DDBJ whole genome shotgun (WGS) entry which is preliminary data.</text>
</comment>
<dbReference type="EMBL" id="JACGWM010000085">
    <property type="protein sequence ID" value="KAL0315136.1"/>
    <property type="molecule type" value="Genomic_DNA"/>
</dbReference>
<protein>
    <submittedName>
        <fullName evidence="1">Uncharacterized protein</fullName>
    </submittedName>
</protein>
<name>A0AAW2L7D1_9LAMI</name>